<evidence type="ECO:0000313" key="2">
    <source>
        <dbReference type="EMBL" id="MET4757959.1"/>
    </source>
</evidence>
<evidence type="ECO:0000313" key="3">
    <source>
        <dbReference type="Proteomes" id="UP001549366"/>
    </source>
</evidence>
<dbReference type="GO" id="GO:0032259">
    <property type="term" value="P:methylation"/>
    <property type="evidence" value="ECO:0007669"/>
    <property type="project" value="UniProtKB-KW"/>
</dbReference>
<keyword evidence="2" id="KW-0489">Methyltransferase</keyword>
<dbReference type="PANTHER" id="PTHR24422">
    <property type="entry name" value="CHEMOTAXIS PROTEIN METHYLTRANSFERASE"/>
    <property type="match status" value="1"/>
</dbReference>
<name>A0ABV2SJN1_9GAMM</name>
<dbReference type="Gene3D" id="3.40.50.150">
    <property type="entry name" value="Vaccinia Virus protein VP39"/>
    <property type="match status" value="1"/>
</dbReference>
<dbReference type="PRINTS" id="PR00996">
    <property type="entry name" value="CHERMTFRASE"/>
</dbReference>
<dbReference type="EMBL" id="JBEWTB010000002">
    <property type="protein sequence ID" value="MET4757959.1"/>
    <property type="molecule type" value="Genomic_DNA"/>
</dbReference>
<comment type="caution">
    <text evidence="2">The sequence shown here is derived from an EMBL/GenBank/DDBJ whole genome shotgun (WGS) entry which is preliminary data.</text>
</comment>
<gene>
    <name evidence="2" type="ORF">V5J35_003151</name>
</gene>
<keyword evidence="2" id="KW-0808">Transferase</keyword>
<dbReference type="RefSeq" id="WP_354008074.1">
    <property type="nucleotide sequence ID" value="NZ_JBEWTA010000001.1"/>
</dbReference>
<dbReference type="Proteomes" id="UP001549366">
    <property type="component" value="Unassembled WGS sequence"/>
</dbReference>
<dbReference type="InterPro" id="IPR022642">
    <property type="entry name" value="CheR_C"/>
</dbReference>
<dbReference type="GO" id="GO:0008983">
    <property type="term" value="F:protein-glutamate O-methyltransferase activity"/>
    <property type="evidence" value="ECO:0007669"/>
    <property type="project" value="UniProtKB-EC"/>
</dbReference>
<dbReference type="EC" id="2.1.1.80" evidence="2"/>
<evidence type="ECO:0000259" key="1">
    <source>
        <dbReference type="PROSITE" id="PS50123"/>
    </source>
</evidence>
<organism evidence="2 3">
    <name type="scientific">Endozoicomonas lisbonensis</name>
    <dbReference type="NCBI Taxonomy" id="3120522"/>
    <lineage>
        <taxon>Bacteria</taxon>
        <taxon>Pseudomonadati</taxon>
        <taxon>Pseudomonadota</taxon>
        <taxon>Gammaproteobacteria</taxon>
        <taxon>Oceanospirillales</taxon>
        <taxon>Endozoicomonadaceae</taxon>
        <taxon>Endozoicomonas</taxon>
    </lineage>
</organism>
<dbReference type="SUPFAM" id="SSF53335">
    <property type="entry name" value="S-adenosyl-L-methionine-dependent methyltransferases"/>
    <property type="match status" value="1"/>
</dbReference>
<dbReference type="InterPro" id="IPR022641">
    <property type="entry name" value="CheR_N"/>
</dbReference>
<dbReference type="SUPFAM" id="SSF47757">
    <property type="entry name" value="Chemotaxis receptor methyltransferase CheR, N-terminal domain"/>
    <property type="match status" value="1"/>
</dbReference>
<sequence>MTETYQDLELQLLLDAVKARYGYEFAHYARASMMRRIRKHMSAAKTDRISDLIPLFIHDEAAFAHFVKDMSVTVTEMFRDPDFFQALRKNIIPLLKTFPFIKIWHAGCATGQEAYSMAILLDEENLLDRCQIYATDFNENSLKIARSGIYPDAELPLYEDNYSKSGGYTSLENYCSRGYDSIKFNGRLSEHITFANHNLVSDGVFGEMNLVLCRNVLIYFNNELQDRVLKLLIDSLRSRGILCLGRRENIQFSESSSQLETVDRPQRIFRKKV</sequence>
<dbReference type="PROSITE" id="PS50123">
    <property type="entry name" value="CHER"/>
    <property type="match status" value="1"/>
</dbReference>
<dbReference type="InterPro" id="IPR000780">
    <property type="entry name" value="CheR_MeTrfase"/>
</dbReference>
<proteinExistence type="predicted"/>
<dbReference type="InterPro" id="IPR050903">
    <property type="entry name" value="Bact_Chemotaxis_MeTrfase"/>
</dbReference>
<feature type="domain" description="CheR-type methyltransferase" evidence="1">
    <location>
        <begin position="1"/>
        <end position="250"/>
    </location>
</feature>
<dbReference type="SMART" id="SM00138">
    <property type="entry name" value="MeTrc"/>
    <property type="match status" value="1"/>
</dbReference>
<reference evidence="2 3" key="1">
    <citation type="submission" date="2024-06" db="EMBL/GenBank/DDBJ databases">
        <title>Genomic Encyclopedia of Type Strains, Phase V (KMG-V): Genome sequencing to study the core and pangenomes of soil and plant-associated prokaryotes.</title>
        <authorList>
            <person name="Whitman W."/>
        </authorList>
    </citation>
    <scope>NUCLEOTIDE SEQUENCE [LARGE SCALE GENOMIC DNA]</scope>
    <source>
        <strain evidence="2 3">NE40</strain>
    </source>
</reference>
<dbReference type="InterPro" id="IPR029063">
    <property type="entry name" value="SAM-dependent_MTases_sf"/>
</dbReference>
<dbReference type="Pfam" id="PF01739">
    <property type="entry name" value="CheR"/>
    <property type="match status" value="1"/>
</dbReference>
<protein>
    <submittedName>
        <fullName evidence="2">Chemotaxis protein methyltransferase CheR</fullName>
        <ecNumber evidence="2">2.1.1.80</ecNumber>
    </submittedName>
</protein>
<dbReference type="PANTHER" id="PTHR24422:SF8">
    <property type="entry name" value="CHEMOTAXIS PROTEIN"/>
    <property type="match status" value="1"/>
</dbReference>
<keyword evidence="3" id="KW-1185">Reference proteome</keyword>
<dbReference type="Pfam" id="PF03705">
    <property type="entry name" value="CheR_N"/>
    <property type="match status" value="1"/>
</dbReference>
<accession>A0ABV2SJN1</accession>